<dbReference type="OrthoDB" id="9812729at2"/>
<evidence type="ECO:0000313" key="3">
    <source>
        <dbReference type="EMBL" id="RJG14254.1"/>
    </source>
</evidence>
<keyword evidence="1" id="KW-1133">Transmembrane helix</keyword>
<evidence type="ECO:0000256" key="1">
    <source>
        <dbReference type="SAM" id="Phobius"/>
    </source>
</evidence>
<reference evidence="3 4" key="1">
    <citation type="submission" date="2018-09" db="EMBL/GenBank/DDBJ databases">
        <authorList>
            <person name="Zhu H."/>
        </authorList>
    </citation>
    <scope>NUCLEOTIDE SEQUENCE [LARGE SCALE GENOMIC DNA]</scope>
    <source>
        <strain evidence="3 4">K1S02-6</strain>
    </source>
</reference>
<proteinExistence type="predicted"/>
<dbReference type="Pfam" id="PF01882">
    <property type="entry name" value="DUF58"/>
    <property type="match status" value="1"/>
</dbReference>
<protein>
    <submittedName>
        <fullName evidence="3">DUF58 domain-containing protein</fullName>
    </submittedName>
</protein>
<evidence type="ECO:0000313" key="4">
    <source>
        <dbReference type="Proteomes" id="UP000284021"/>
    </source>
</evidence>
<dbReference type="SUPFAM" id="SSF53300">
    <property type="entry name" value="vWA-like"/>
    <property type="match status" value="1"/>
</dbReference>
<dbReference type="Gene3D" id="3.40.50.410">
    <property type="entry name" value="von Willebrand factor, type A domain"/>
    <property type="match status" value="1"/>
</dbReference>
<dbReference type="Proteomes" id="UP000284021">
    <property type="component" value="Unassembled WGS sequence"/>
</dbReference>
<accession>A0A418XP89</accession>
<organism evidence="3 4">
    <name type="scientific">Pseudomonas cavernicola</name>
    <dbReference type="NCBI Taxonomy" id="2320866"/>
    <lineage>
        <taxon>Bacteria</taxon>
        <taxon>Pseudomonadati</taxon>
        <taxon>Pseudomonadota</taxon>
        <taxon>Gammaproteobacteria</taxon>
        <taxon>Pseudomonadales</taxon>
        <taxon>Pseudomonadaceae</taxon>
        <taxon>Pseudomonas</taxon>
    </lineage>
</organism>
<comment type="caution">
    <text evidence="3">The sequence shown here is derived from an EMBL/GenBank/DDBJ whole genome shotgun (WGS) entry which is preliminary data.</text>
</comment>
<dbReference type="AlphaFoldDB" id="A0A418XP89"/>
<keyword evidence="1" id="KW-0472">Membrane</keyword>
<name>A0A418XP89_9PSED</name>
<dbReference type="PANTHER" id="PTHR33608">
    <property type="entry name" value="BLL2464 PROTEIN"/>
    <property type="match status" value="1"/>
</dbReference>
<dbReference type="CDD" id="cd00198">
    <property type="entry name" value="vWFA"/>
    <property type="match status" value="1"/>
</dbReference>
<dbReference type="PANTHER" id="PTHR33608:SF3">
    <property type="entry name" value="SLR2013 PROTEIN"/>
    <property type="match status" value="1"/>
</dbReference>
<dbReference type="InterPro" id="IPR036465">
    <property type="entry name" value="vWFA_dom_sf"/>
</dbReference>
<feature type="domain" description="DUF58" evidence="2">
    <location>
        <begin position="205"/>
        <end position="382"/>
    </location>
</feature>
<evidence type="ECO:0000259" key="2">
    <source>
        <dbReference type="Pfam" id="PF01882"/>
    </source>
</evidence>
<keyword evidence="4" id="KW-1185">Reference proteome</keyword>
<dbReference type="RefSeq" id="WP_119954807.1">
    <property type="nucleotide sequence ID" value="NZ_QYUR01000002.1"/>
</dbReference>
<dbReference type="EMBL" id="QYUR01000002">
    <property type="protein sequence ID" value="RJG14254.1"/>
    <property type="molecule type" value="Genomic_DNA"/>
</dbReference>
<gene>
    <name evidence="3" type="ORF">D3879_13945</name>
</gene>
<dbReference type="InterPro" id="IPR002881">
    <property type="entry name" value="DUF58"/>
</dbReference>
<keyword evidence="1" id="KW-0812">Transmembrane</keyword>
<feature type="transmembrane region" description="Helical" evidence="1">
    <location>
        <begin position="38"/>
        <end position="57"/>
    </location>
</feature>
<sequence length="443" mass="50086">MKPSRTLLVLLGGLLGAAILLGALSALGVKLPATLQPLWWGLLLALTLIALVDAVWLHRQPSPHLERQLPGNLSLGRWGDVQLTAHHRFSQAQTLEVFDHVPAGMEFEHLPQRIELHPGERTQFSYRVRPLVRGHYSFPRCELRLPSPLRLWQGRRYLELAAETRVYPDFARLYGAQLMAVDDWLSRLGVRQRPRRGLGLEFHQLREFRDGDTLRQIDWKATARKRTPIAREYQDERDQQIIFLLDCGRRMRSQDGDLSHFDHALNACLLLSYVALRQGDAVGLATFAGDQQRFLPPVKGPAQLSVLLNAVYDLDSSQRPADFAAAVDALLARQRRRALVVLVSNLRDEDDEELLSALKRLGRQHRVLLTSLREEVLDKLRQAPVQGYEDALAYCGTVDYLNARAGLHERLAAHGVPVLDARPSELGPELVGRYLAWKKAGVF</sequence>